<reference evidence="1 2" key="1">
    <citation type="submission" date="2020-08" db="EMBL/GenBank/DDBJ databases">
        <title>Genome sequencing of Purple Non-Sulfur Bacteria from various extreme environments.</title>
        <authorList>
            <person name="Mayer M."/>
        </authorList>
    </citation>
    <scope>NUCLEOTIDE SEQUENCE [LARGE SCALE GENOMIC DNA]</scope>
    <source>
        <strain evidence="1 2">2761</strain>
    </source>
</reference>
<dbReference type="InterPro" id="IPR036390">
    <property type="entry name" value="WH_DNA-bd_sf"/>
</dbReference>
<proteinExistence type="predicted"/>
<name>A0A840G634_RHOTE</name>
<evidence type="ECO:0008006" key="3">
    <source>
        <dbReference type="Google" id="ProtNLM"/>
    </source>
</evidence>
<dbReference type="Proteomes" id="UP000587070">
    <property type="component" value="Unassembled WGS sequence"/>
</dbReference>
<dbReference type="Gene3D" id="1.10.10.10">
    <property type="entry name" value="Winged helix-like DNA-binding domain superfamily/Winged helix DNA-binding domain"/>
    <property type="match status" value="1"/>
</dbReference>
<dbReference type="OrthoDB" id="8906851at2"/>
<dbReference type="RefSeq" id="WP_153115741.1">
    <property type="nucleotide sequence ID" value="NZ_JACIGE010000002.1"/>
</dbReference>
<dbReference type="InterPro" id="IPR036388">
    <property type="entry name" value="WH-like_DNA-bd_sf"/>
</dbReference>
<dbReference type="EMBL" id="JACIGE010000002">
    <property type="protein sequence ID" value="MBB4246188.1"/>
    <property type="molecule type" value="Genomic_DNA"/>
</dbReference>
<protein>
    <recommendedName>
        <fullName evidence="3">MarR family transcriptional regulator</fullName>
    </recommendedName>
</protein>
<keyword evidence="2" id="KW-1185">Reference proteome</keyword>
<comment type="caution">
    <text evidence="1">The sequence shown here is derived from an EMBL/GenBank/DDBJ whole genome shotgun (WGS) entry which is preliminary data.</text>
</comment>
<dbReference type="SUPFAM" id="SSF46785">
    <property type="entry name" value="Winged helix' DNA-binding domain"/>
    <property type="match status" value="1"/>
</dbReference>
<evidence type="ECO:0000313" key="1">
    <source>
        <dbReference type="EMBL" id="MBB4246188.1"/>
    </source>
</evidence>
<accession>A0A840G634</accession>
<sequence>MSSHQPPGDKPPIDAYFRFLNISQTIRQEGALAGVDAVDQRLLEFVGASEHRGERLSVTGAMAFKAAGAPATVYRRLQRLRERGWIEVCPCQDDPRAKLVTLSASAHDYFAQLAAALRLADQNGAPD</sequence>
<dbReference type="AlphaFoldDB" id="A0A840G634"/>
<organism evidence="1 2">
    <name type="scientific">Rhodocyclus tenuis</name>
    <name type="common">Rhodospirillum tenue</name>
    <dbReference type="NCBI Taxonomy" id="1066"/>
    <lineage>
        <taxon>Bacteria</taxon>
        <taxon>Pseudomonadati</taxon>
        <taxon>Pseudomonadota</taxon>
        <taxon>Betaproteobacteria</taxon>
        <taxon>Rhodocyclales</taxon>
        <taxon>Rhodocyclaceae</taxon>
        <taxon>Rhodocyclus</taxon>
    </lineage>
</organism>
<gene>
    <name evidence="1" type="ORF">GGD90_000545</name>
</gene>
<evidence type="ECO:0000313" key="2">
    <source>
        <dbReference type="Proteomes" id="UP000587070"/>
    </source>
</evidence>